<keyword evidence="4" id="KW-0732">Signal</keyword>
<comment type="caution">
    <text evidence="9">The sequence shown here is derived from an EMBL/GenBank/DDBJ whole genome shotgun (WGS) entry which is preliminary data.</text>
</comment>
<accession>A0A2V3VGS2</accession>
<comment type="subcellular location">
    <subcellularLocation>
        <location evidence="1">Secreted</location>
        <location evidence="1">Cell wall</location>
        <topology evidence="1">Peptidoglycan-anchor</topology>
    </subcellularLocation>
</comment>
<evidence type="ECO:0000256" key="3">
    <source>
        <dbReference type="ARBA" id="ARBA00022525"/>
    </source>
</evidence>
<dbReference type="EMBL" id="QJJQ01000032">
    <property type="protein sequence ID" value="PXW80008.1"/>
    <property type="molecule type" value="Genomic_DNA"/>
</dbReference>
<evidence type="ECO:0000313" key="10">
    <source>
        <dbReference type="Proteomes" id="UP000247978"/>
    </source>
</evidence>
<evidence type="ECO:0000313" key="9">
    <source>
        <dbReference type="EMBL" id="PXW80008.1"/>
    </source>
</evidence>
<evidence type="ECO:0000256" key="2">
    <source>
        <dbReference type="ARBA" id="ARBA00022512"/>
    </source>
</evidence>
<evidence type="ECO:0000256" key="4">
    <source>
        <dbReference type="ARBA" id="ARBA00022729"/>
    </source>
</evidence>
<gene>
    <name evidence="9" type="ORF">DFR56_1321</name>
</gene>
<dbReference type="NCBIfam" id="TIGR01167">
    <property type="entry name" value="LPXTG_anchor"/>
    <property type="match status" value="1"/>
</dbReference>
<keyword evidence="10" id="KW-1185">Reference proteome</keyword>
<keyword evidence="3" id="KW-0964">Secreted</keyword>
<evidence type="ECO:0000256" key="1">
    <source>
        <dbReference type="ARBA" id="ARBA00004168"/>
    </source>
</evidence>
<keyword evidence="7" id="KW-0812">Transmembrane</keyword>
<evidence type="ECO:0000256" key="5">
    <source>
        <dbReference type="ARBA" id="ARBA00023088"/>
    </source>
</evidence>
<evidence type="ECO:0000256" key="6">
    <source>
        <dbReference type="SAM" id="MobiDB-lite"/>
    </source>
</evidence>
<organism evidence="9 10">
    <name type="scientific">Pseudogracilibacillus auburnensis</name>
    <dbReference type="NCBI Taxonomy" id="1494959"/>
    <lineage>
        <taxon>Bacteria</taxon>
        <taxon>Bacillati</taxon>
        <taxon>Bacillota</taxon>
        <taxon>Bacilli</taxon>
        <taxon>Bacillales</taxon>
        <taxon>Bacillaceae</taxon>
        <taxon>Pseudogracilibacillus</taxon>
    </lineage>
</organism>
<dbReference type="InterPro" id="IPR019931">
    <property type="entry name" value="LPXTG_anchor"/>
</dbReference>
<evidence type="ECO:0000256" key="7">
    <source>
        <dbReference type="SAM" id="Phobius"/>
    </source>
</evidence>
<dbReference type="RefSeq" id="WP_146214360.1">
    <property type="nucleotide sequence ID" value="NZ_QJJQ01000032.1"/>
</dbReference>
<reference evidence="9 10" key="1">
    <citation type="submission" date="2018-05" db="EMBL/GenBank/DDBJ databases">
        <title>Genomic Encyclopedia of Type Strains, Phase IV (KMG-IV): sequencing the most valuable type-strain genomes for metagenomic binning, comparative biology and taxonomic classification.</title>
        <authorList>
            <person name="Goeker M."/>
        </authorList>
    </citation>
    <scope>NUCLEOTIDE SEQUENCE [LARGE SCALE GENOMIC DNA]</scope>
    <source>
        <strain evidence="9 10">DSM 28556</strain>
    </source>
</reference>
<sequence>PKTPEKPVEPQEPEDSKEPKETEKAPEKSNDNVGKKLPKTATNIFNVALVGLGLITLGFFFYKRRKRVVE</sequence>
<feature type="compositionally biased region" description="Basic and acidic residues" evidence="6">
    <location>
        <begin position="1"/>
        <end position="34"/>
    </location>
</feature>
<dbReference type="Pfam" id="PF00746">
    <property type="entry name" value="Gram_pos_anchor"/>
    <property type="match status" value="1"/>
</dbReference>
<protein>
    <submittedName>
        <fullName evidence="9">LPXTG-motif cell wall-anchored protein/predicted secreted protein with PEP-CTERM sorting signal</fullName>
    </submittedName>
</protein>
<dbReference type="Proteomes" id="UP000247978">
    <property type="component" value="Unassembled WGS sequence"/>
</dbReference>
<keyword evidence="5" id="KW-0572">Peptidoglycan-anchor</keyword>
<feature type="non-terminal residue" evidence="9">
    <location>
        <position position="1"/>
    </location>
</feature>
<proteinExistence type="predicted"/>
<keyword evidence="7" id="KW-1133">Transmembrane helix</keyword>
<keyword evidence="7" id="KW-0472">Membrane</keyword>
<feature type="domain" description="Gram-positive cocci surface proteins LPxTG" evidence="8">
    <location>
        <begin position="31"/>
        <end position="67"/>
    </location>
</feature>
<name>A0A2V3VGS2_9BACI</name>
<dbReference type="OrthoDB" id="9805821at2"/>
<evidence type="ECO:0000259" key="8">
    <source>
        <dbReference type="Pfam" id="PF00746"/>
    </source>
</evidence>
<keyword evidence="2" id="KW-0134">Cell wall</keyword>
<feature type="region of interest" description="Disordered" evidence="6">
    <location>
        <begin position="1"/>
        <end position="38"/>
    </location>
</feature>
<feature type="transmembrane region" description="Helical" evidence="7">
    <location>
        <begin position="44"/>
        <end position="62"/>
    </location>
</feature>
<dbReference type="AlphaFoldDB" id="A0A2V3VGS2"/>